<dbReference type="GO" id="GO:0012505">
    <property type="term" value="C:endomembrane system"/>
    <property type="evidence" value="ECO:0007669"/>
    <property type="project" value="UniProtKB-SubCell"/>
</dbReference>
<dbReference type="AlphaFoldDB" id="A0AAN9KL16"/>
<evidence type="ECO:0000256" key="4">
    <source>
        <dbReference type="ARBA" id="ARBA00023136"/>
    </source>
</evidence>
<protein>
    <recommendedName>
        <fullName evidence="10">Phytocyanin domain-containing protein</fullName>
    </recommendedName>
</protein>
<evidence type="ECO:0000313" key="12">
    <source>
        <dbReference type="Proteomes" id="UP001359559"/>
    </source>
</evidence>
<dbReference type="GO" id="GO:0009877">
    <property type="term" value="P:nodulation"/>
    <property type="evidence" value="ECO:0007669"/>
    <property type="project" value="UniProtKB-KW"/>
</dbReference>
<evidence type="ECO:0000256" key="5">
    <source>
        <dbReference type="ARBA" id="ARBA00023157"/>
    </source>
</evidence>
<dbReference type="PANTHER" id="PTHR33021">
    <property type="entry name" value="BLUE COPPER PROTEIN"/>
    <property type="match status" value="1"/>
</dbReference>
<evidence type="ECO:0000313" key="11">
    <source>
        <dbReference type="EMBL" id="KAK7318133.1"/>
    </source>
</evidence>
<evidence type="ECO:0000256" key="8">
    <source>
        <dbReference type="ARBA" id="ARBA00037626"/>
    </source>
</evidence>
<organism evidence="11 12">
    <name type="scientific">Clitoria ternatea</name>
    <name type="common">Butterfly pea</name>
    <dbReference type="NCBI Taxonomy" id="43366"/>
    <lineage>
        <taxon>Eukaryota</taxon>
        <taxon>Viridiplantae</taxon>
        <taxon>Streptophyta</taxon>
        <taxon>Embryophyta</taxon>
        <taxon>Tracheophyta</taxon>
        <taxon>Spermatophyta</taxon>
        <taxon>Magnoliopsida</taxon>
        <taxon>eudicotyledons</taxon>
        <taxon>Gunneridae</taxon>
        <taxon>Pentapetalae</taxon>
        <taxon>rosids</taxon>
        <taxon>fabids</taxon>
        <taxon>Fabales</taxon>
        <taxon>Fabaceae</taxon>
        <taxon>Papilionoideae</taxon>
        <taxon>50 kb inversion clade</taxon>
        <taxon>NPAAA clade</taxon>
        <taxon>indigoferoid/millettioid clade</taxon>
        <taxon>Phaseoleae</taxon>
        <taxon>Clitoria</taxon>
    </lineage>
</organism>
<accession>A0AAN9KL16</accession>
<gene>
    <name evidence="11" type="ORF">RJT34_02831</name>
</gene>
<keyword evidence="12" id="KW-1185">Reference proteome</keyword>
<evidence type="ECO:0000256" key="9">
    <source>
        <dbReference type="SAM" id="SignalP"/>
    </source>
</evidence>
<dbReference type="Proteomes" id="UP001359559">
    <property type="component" value="Unassembled WGS sequence"/>
</dbReference>
<dbReference type="GO" id="GO:0009055">
    <property type="term" value="F:electron transfer activity"/>
    <property type="evidence" value="ECO:0007669"/>
    <property type="project" value="InterPro"/>
</dbReference>
<feature type="signal peptide" evidence="9">
    <location>
        <begin position="1"/>
        <end position="25"/>
    </location>
</feature>
<dbReference type="SUPFAM" id="SSF49503">
    <property type="entry name" value="Cupredoxins"/>
    <property type="match status" value="1"/>
</dbReference>
<dbReference type="InterPro" id="IPR008972">
    <property type="entry name" value="Cupredoxin"/>
</dbReference>
<evidence type="ECO:0000256" key="3">
    <source>
        <dbReference type="ARBA" id="ARBA00022729"/>
    </source>
</evidence>
<dbReference type="InterPro" id="IPR003245">
    <property type="entry name" value="Phytocyanin_dom"/>
</dbReference>
<dbReference type="Pfam" id="PF02298">
    <property type="entry name" value="Cu_bind_like"/>
    <property type="match status" value="1"/>
</dbReference>
<dbReference type="EMBL" id="JAYKXN010000001">
    <property type="protein sequence ID" value="KAK7318133.1"/>
    <property type="molecule type" value="Genomic_DNA"/>
</dbReference>
<dbReference type="PANTHER" id="PTHR33021:SF264">
    <property type="entry name" value="OS05G0570900 PROTEIN"/>
    <property type="match status" value="1"/>
</dbReference>
<evidence type="ECO:0000259" key="10">
    <source>
        <dbReference type="PROSITE" id="PS51485"/>
    </source>
</evidence>
<keyword evidence="6" id="KW-0325">Glycoprotein</keyword>
<comment type="similarity">
    <text evidence="7">Belongs to the early nodulin-like (ENODL) family.</text>
</comment>
<keyword evidence="3 9" id="KW-0732">Signal</keyword>
<dbReference type="InterPro" id="IPR039391">
    <property type="entry name" value="Phytocyanin-like"/>
</dbReference>
<evidence type="ECO:0000256" key="6">
    <source>
        <dbReference type="ARBA" id="ARBA00023180"/>
    </source>
</evidence>
<comment type="subcellular location">
    <subcellularLocation>
        <location evidence="1">Endomembrane system</location>
    </subcellularLocation>
</comment>
<feature type="domain" description="Phytocyanin" evidence="10">
    <location>
        <begin position="27"/>
        <end position="128"/>
    </location>
</feature>
<evidence type="ECO:0000256" key="1">
    <source>
        <dbReference type="ARBA" id="ARBA00004308"/>
    </source>
</evidence>
<reference evidence="11 12" key="1">
    <citation type="submission" date="2024-01" db="EMBL/GenBank/DDBJ databases">
        <title>The genomes of 5 underutilized Papilionoideae crops provide insights into root nodulation and disease resistance.</title>
        <authorList>
            <person name="Yuan L."/>
        </authorList>
    </citation>
    <scope>NUCLEOTIDE SEQUENCE [LARGE SCALE GENOMIC DNA]</scope>
    <source>
        <strain evidence="11">LY-2023</strain>
        <tissue evidence="11">Leaf</tissue>
    </source>
</reference>
<comment type="caution">
    <text evidence="11">The sequence shown here is derived from an EMBL/GenBank/DDBJ whole genome shotgun (WGS) entry which is preliminary data.</text>
</comment>
<evidence type="ECO:0000256" key="7">
    <source>
        <dbReference type="ARBA" id="ARBA00035011"/>
    </source>
</evidence>
<dbReference type="Gene3D" id="2.60.40.420">
    <property type="entry name" value="Cupredoxins - blue copper proteins"/>
    <property type="match status" value="1"/>
</dbReference>
<dbReference type="PROSITE" id="PS51485">
    <property type="entry name" value="PHYTOCYANIN"/>
    <property type="match status" value="1"/>
</dbReference>
<proteinExistence type="inferred from homology"/>
<comment type="function">
    <text evidence="8">May act as a carbohydrate transporter.</text>
</comment>
<dbReference type="GO" id="GO:0005886">
    <property type="term" value="C:plasma membrane"/>
    <property type="evidence" value="ECO:0007669"/>
    <property type="project" value="TreeGrafter"/>
</dbReference>
<dbReference type="FunFam" id="2.60.40.420:FF:000034">
    <property type="entry name" value="Cupredoxin superfamily protein"/>
    <property type="match status" value="1"/>
</dbReference>
<sequence>MATKMHLSFFIFATIISIAWEPASSVTIHTVGDTLGWNLPSYPSFYTDWAEKRTFAVGDVLVFQYHTALNTVCHVSKTDYDNCTTKNSIATYFMGNSYVTLDKPGDYYFLSSVGKHCEAGQKLWIHVA</sequence>
<keyword evidence="4" id="KW-0472">Membrane</keyword>
<keyword evidence="5" id="KW-1015">Disulfide bond</keyword>
<feature type="chain" id="PRO_5042833668" description="Phytocyanin domain-containing protein" evidence="9">
    <location>
        <begin position="26"/>
        <end position="128"/>
    </location>
</feature>
<keyword evidence="2" id="KW-0536">Nodulation</keyword>
<evidence type="ECO:0000256" key="2">
    <source>
        <dbReference type="ARBA" id="ARBA00022458"/>
    </source>
</evidence>
<name>A0AAN9KL16_CLITE</name>